<evidence type="ECO:0000256" key="1">
    <source>
        <dbReference type="SAM" id="Coils"/>
    </source>
</evidence>
<comment type="caution">
    <text evidence="4">The sequence shown here is derived from an EMBL/GenBank/DDBJ whole genome shotgun (WGS) entry which is preliminary data.</text>
</comment>
<dbReference type="GO" id="GO:0009959">
    <property type="term" value="P:negative gravitropism"/>
    <property type="evidence" value="ECO:0007669"/>
    <property type="project" value="InterPro"/>
</dbReference>
<evidence type="ECO:0000259" key="3">
    <source>
        <dbReference type="Pfam" id="PF24994"/>
    </source>
</evidence>
<keyword evidence="5" id="KW-1185">Reference proteome</keyword>
<dbReference type="EMBL" id="JBDFQZ010000012">
    <property type="protein sequence ID" value="KAK9674504.1"/>
    <property type="molecule type" value="Genomic_DNA"/>
</dbReference>
<evidence type="ECO:0000313" key="5">
    <source>
        <dbReference type="Proteomes" id="UP001443914"/>
    </source>
</evidence>
<dbReference type="InterPro" id="IPR056813">
    <property type="entry name" value="GIL1_IRKI_C"/>
</dbReference>
<feature type="domain" description="GIL1/IRKI C-terminal" evidence="3">
    <location>
        <begin position="385"/>
        <end position="435"/>
    </location>
</feature>
<evidence type="ECO:0000259" key="2">
    <source>
        <dbReference type="Pfam" id="PF04859"/>
    </source>
</evidence>
<gene>
    <name evidence="4" type="ORF">RND81_12G237200</name>
</gene>
<dbReference type="InterPro" id="IPR006943">
    <property type="entry name" value="DUF641_pln"/>
</dbReference>
<dbReference type="GO" id="GO:0009639">
    <property type="term" value="P:response to red or far red light"/>
    <property type="evidence" value="ECO:0007669"/>
    <property type="project" value="InterPro"/>
</dbReference>
<reference evidence="4" key="1">
    <citation type="submission" date="2024-03" db="EMBL/GenBank/DDBJ databases">
        <title>WGS assembly of Saponaria officinalis var. Norfolk2.</title>
        <authorList>
            <person name="Jenkins J."/>
            <person name="Shu S."/>
            <person name="Grimwood J."/>
            <person name="Barry K."/>
            <person name="Goodstein D."/>
            <person name="Schmutz J."/>
            <person name="Leebens-Mack J."/>
            <person name="Osbourn A."/>
        </authorList>
    </citation>
    <scope>NUCLEOTIDE SEQUENCE [LARGE SCALE GENOMIC DNA]</scope>
    <source>
        <strain evidence="4">JIC</strain>
    </source>
</reference>
<accession>A0AAW1HER0</accession>
<name>A0AAW1HER0_SAPOF</name>
<keyword evidence="1" id="KW-0175">Coiled coil</keyword>
<evidence type="ECO:0000313" key="4">
    <source>
        <dbReference type="EMBL" id="KAK9674504.1"/>
    </source>
</evidence>
<dbReference type="Pfam" id="PF24994">
    <property type="entry name" value="GIL1_IRKI_C"/>
    <property type="match status" value="1"/>
</dbReference>
<protein>
    <recommendedName>
        <fullName evidence="6">DUF641 domain-containing protein</fullName>
    </recommendedName>
</protein>
<dbReference type="PANTHER" id="PTHR31161">
    <property type="entry name" value="PROTEIN GRAVITROPIC IN THE LIGHT 1"/>
    <property type="match status" value="1"/>
</dbReference>
<feature type="domain" description="DUF641" evidence="2">
    <location>
        <begin position="63"/>
        <end position="185"/>
    </location>
</feature>
<feature type="coiled-coil region" evidence="1">
    <location>
        <begin position="158"/>
        <end position="185"/>
    </location>
</feature>
<sequence length="439" mass="50413">MDSVDGSATTPSKNRIARAFSKVLHVRAFVADGFPRLKSKQKSMELKLRVNVNVNQQSVGRTAGDALIAKVFSSVSSVKAAYAELQNAQSPYDVEGIQSSDQTVIAELKTLSELKQSYYTKKQFDPFPEKALLRYEIEERKNLQKTYEVVGRKLEFQLKLKDSEIIFLREKLDEFKKENRLVEKRLNESGQLSVFENLRMSGLSPNHFIPFLRNTVRSIRTFTRVLVGEMQCSGWNLGSAANVIHPGVTYWKAEHTCFAIESFVCKELFDCFHIPNFGLPSERLPDQIHRRRLFFERFTELKSIKAKDYLRQKPKSTFGRYCRAKYLRVVHPKMESSFFGNFKHRNLVNSGEFPETSFFTTFAEMAKKVWLLHCLAFSYEPVAAIFQFKNRCRFSEVYMESVSDEAFLLGNEPCVAFTVVPGFKIGKTCIQSQVYLAGA</sequence>
<organism evidence="4 5">
    <name type="scientific">Saponaria officinalis</name>
    <name type="common">Common soapwort</name>
    <name type="synonym">Lychnis saponaria</name>
    <dbReference type="NCBI Taxonomy" id="3572"/>
    <lineage>
        <taxon>Eukaryota</taxon>
        <taxon>Viridiplantae</taxon>
        <taxon>Streptophyta</taxon>
        <taxon>Embryophyta</taxon>
        <taxon>Tracheophyta</taxon>
        <taxon>Spermatophyta</taxon>
        <taxon>Magnoliopsida</taxon>
        <taxon>eudicotyledons</taxon>
        <taxon>Gunneridae</taxon>
        <taxon>Pentapetalae</taxon>
        <taxon>Caryophyllales</taxon>
        <taxon>Caryophyllaceae</taxon>
        <taxon>Caryophylleae</taxon>
        <taxon>Saponaria</taxon>
    </lineage>
</organism>
<evidence type="ECO:0008006" key="6">
    <source>
        <dbReference type="Google" id="ProtNLM"/>
    </source>
</evidence>
<dbReference type="Proteomes" id="UP001443914">
    <property type="component" value="Unassembled WGS sequence"/>
</dbReference>
<dbReference type="InterPro" id="IPR040225">
    <property type="entry name" value="GIL1-like"/>
</dbReference>
<proteinExistence type="predicted"/>
<dbReference type="AlphaFoldDB" id="A0AAW1HER0"/>
<dbReference type="Pfam" id="PF04859">
    <property type="entry name" value="DUF641"/>
    <property type="match status" value="1"/>
</dbReference>